<dbReference type="AlphaFoldDB" id="A0A5N6NDY6"/>
<dbReference type="Proteomes" id="UP000326396">
    <property type="component" value="Linkage Group LG2"/>
</dbReference>
<protein>
    <submittedName>
        <fullName evidence="1">Uncharacterized protein</fullName>
    </submittedName>
</protein>
<reference evidence="1 2" key="1">
    <citation type="submission" date="2019-05" db="EMBL/GenBank/DDBJ databases">
        <title>Mikania micrantha, genome provides insights into the molecular mechanism of rapid growth.</title>
        <authorList>
            <person name="Liu B."/>
        </authorList>
    </citation>
    <scope>NUCLEOTIDE SEQUENCE [LARGE SCALE GENOMIC DNA]</scope>
    <source>
        <strain evidence="1">NLD-2019</strain>
        <tissue evidence="1">Leaf</tissue>
    </source>
</reference>
<gene>
    <name evidence="1" type="ORF">E3N88_23682</name>
</gene>
<proteinExistence type="predicted"/>
<accession>A0A5N6NDY6</accession>
<organism evidence="1 2">
    <name type="scientific">Mikania micrantha</name>
    <name type="common">bitter vine</name>
    <dbReference type="NCBI Taxonomy" id="192012"/>
    <lineage>
        <taxon>Eukaryota</taxon>
        <taxon>Viridiplantae</taxon>
        <taxon>Streptophyta</taxon>
        <taxon>Embryophyta</taxon>
        <taxon>Tracheophyta</taxon>
        <taxon>Spermatophyta</taxon>
        <taxon>Magnoliopsida</taxon>
        <taxon>eudicotyledons</taxon>
        <taxon>Gunneridae</taxon>
        <taxon>Pentapetalae</taxon>
        <taxon>asterids</taxon>
        <taxon>campanulids</taxon>
        <taxon>Asterales</taxon>
        <taxon>Asteraceae</taxon>
        <taxon>Asteroideae</taxon>
        <taxon>Heliantheae alliance</taxon>
        <taxon>Eupatorieae</taxon>
        <taxon>Mikania</taxon>
    </lineage>
</organism>
<comment type="caution">
    <text evidence="1">The sequence shown here is derived from an EMBL/GenBank/DDBJ whole genome shotgun (WGS) entry which is preliminary data.</text>
</comment>
<name>A0A5N6NDY6_9ASTR</name>
<evidence type="ECO:0000313" key="1">
    <source>
        <dbReference type="EMBL" id="KAD4586081.1"/>
    </source>
</evidence>
<dbReference type="EMBL" id="SZYD01000012">
    <property type="protein sequence ID" value="KAD4586081.1"/>
    <property type="molecule type" value="Genomic_DNA"/>
</dbReference>
<sequence>MVTLMTWGESSLYYQFGDTLLPLYYQIFSYVIIGDTPRTSLSLDFDSSEASLATSQSVPNVPATLSPHALIASPGHS</sequence>
<keyword evidence="2" id="KW-1185">Reference proteome</keyword>
<evidence type="ECO:0000313" key="2">
    <source>
        <dbReference type="Proteomes" id="UP000326396"/>
    </source>
</evidence>